<dbReference type="Proteomes" id="UP000001449">
    <property type="component" value="Chromosome 9"/>
</dbReference>
<gene>
    <name evidence="2" type="ORF">THAPSDRAFT_7844</name>
</gene>
<dbReference type="HOGENOM" id="CLU_510488_0_0_1"/>
<dbReference type="InParanoid" id="B8C7P1"/>
<organism evidence="2 3">
    <name type="scientific">Thalassiosira pseudonana</name>
    <name type="common">Marine diatom</name>
    <name type="synonym">Cyclotella nana</name>
    <dbReference type="NCBI Taxonomy" id="35128"/>
    <lineage>
        <taxon>Eukaryota</taxon>
        <taxon>Sar</taxon>
        <taxon>Stramenopiles</taxon>
        <taxon>Ochrophyta</taxon>
        <taxon>Bacillariophyta</taxon>
        <taxon>Coscinodiscophyceae</taxon>
        <taxon>Thalassiosirophycidae</taxon>
        <taxon>Thalassiosirales</taxon>
        <taxon>Thalassiosiraceae</taxon>
        <taxon>Thalassiosira</taxon>
    </lineage>
</organism>
<dbReference type="eggNOG" id="ENOG502QSKR">
    <property type="taxonomic scope" value="Eukaryota"/>
</dbReference>
<evidence type="ECO:0000313" key="2">
    <source>
        <dbReference type="EMBL" id="EED90350.1"/>
    </source>
</evidence>
<name>B8C7P1_THAPS</name>
<reference evidence="2 3" key="2">
    <citation type="journal article" date="2008" name="Nature">
        <title>The Phaeodactylum genome reveals the evolutionary history of diatom genomes.</title>
        <authorList>
            <person name="Bowler C."/>
            <person name="Allen A.E."/>
            <person name="Badger J.H."/>
            <person name="Grimwood J."/>
            <person name="Jabbari K."/>
            <person name="Kuo A."/>
            <person name="Maheswari U."/>
            <person name="Martens C."/>
            <person name="Maumus F."/>
            <person name="Otillar R.P."/>
            <person name="Rayko E."/>
            <person name="Salamov A."/>
            <person name="Vandepoele K."/>
            <person name="Beszteri B."/>
            <person name="Gruber A."/>
            <person name="Heijde M."/>
            <person name="Katinka M."/>
            <person name="Mock T."/>
            <person name="Valentin K."/>
            <person name="Verret F."/>
            <person name="Berges J.A."/>
            <person name="Brownlee C."/>
            <person name="Cadoret J.P."/>
            <person name="Chiovitti A."/>
            <person name="Choi C.J."/>
            <person name="Coesel S."/>
            <person name="De Martino A."/>
            <person name="Detter J.C."/>
            <person name="Durkin C."/>
            <person name="Falciatore A."/>
            <person name="Fournet J."/>
            <person name="Haruta M."/>
            <person name="Huysman M.J."/>
            <person name="Jenkins B.D."/>
            <person name="Jiroutova K."/>
            <person name="Jorgensen R.E."/>
            <person name="Joubert Y."/>
            <person name="Kaplan A."/>
            <person name="Kroger N."/>
            <person name="Kroth P.G."/>
            <person name="La Roche J."/>
            <person name="Lindquist E."/>
            <person name="Lommer M."/>
            <person name="Martin-Jezequel V."/>
            <person name="Lopez P.J."/>
            <person name="Lucas S."/>
            <person name="Mangogna M."/>
            <person name="McGinnis K."/>
            <person name="Medlin L.K."/>
            <person name="Montsant A."/>
            <person name="Oudot-Le Secq M.P."/>
            <person name="Napoli C."/>
            <person name="Obornik M."/>
            <person name="Parker M.S."/>
            <person name="Petit J.L."/>
            <person name="Porcel B.M."/>
            <person name="Poulsen N."/>
            <person name="Robison M."/>
            <person name="Rychlewski L."/>
            <person name="Rynearson T.A."/>
            <person name="Schmutz J."/>
            <person name="Shapiro H."/>
            <person name="Siaut M."/>
            <person name="Stanley M."/>
            <person name="Sussman M.R."/>
            <person name="Taylor A.R."/>
            <person name="Vardi A."/>
            <person name="von Dassow P."/>
            <person name="Vyverman W."/>
            <person name="Willis A."/>
            <person name="Wyrwicz L.S."/>
            <person name="Rokhsar D.S."/>
            <person name="Weissenbach J."/>
            <person name="Armbrust E.V."/>
            <person name="Green B.R."/>
            <person name="Van de Peer Y."/>
            <person name="Grigoriev I.V."/>
        </authorList>
    </citation>
    <scope>NUCLEOTIDE SEQUENCE [LARGE SCALE GENOMIC DNA]</scope>
    <source>
        <strain evidence="2 3">CCMP1335</strain>
    </source>
</reference>
<dbReference type="EMBL" id="CM000645">
    <property type="protein sequence ID" value="EED90350.1"/>
    <property type="molecule type" value="Genomic_DNA"/>
</dbReference>
<feature type="region of interest" description="Disordered" evidence="1">
    <location>
        <begin position="333"/>
        <end position="356"/>
    </location>
</feature>
<dbReference type="AlphaFoldDB" id="B8C7P1"/>
<dbReference type="KEGG" id="tps:THAPSDRAFT_7844"/>
<dbReference type="GeneID" id="7451024"/>
<feature type="compositionally biased region" description="Low complexity" evidence="1">
    <location>
        <begin position="333"/>
        <end position="345"/>
    </location>
</feature>
<reference evidence="2 3" key="1">
    <citation type="journal article" date="2004" name="Science">
        <title>The genome of the diatom Thalassiosira pseudonana: ecology, evolution, and metabolism.</title>
        <authorList>
            <person name="Armbrust E.V."/>
            <person name="Berges J.A."/>
            <person name="Bowler C."/>
            <person name="Green B.R."/>
            <person name="Martinez D."/>
            <person name="Putnam N.H."/>
            <person name="Zhou S."/>
            <person name="Allen A.E."/>
            <person name="Apt K.E."/>
            <person name="Bechner M."/>
            <person name="Brzezinski M.A."/>
            <person name="Chaal B.K."/>
            <person name="Chiovitti A."/>
            <person name="Davis A.K."/>
            <person name="Demarest M.S."/>
            <person name="Detter J.C."/>
            <person name="Glavina T."/>
            <person name="Goodstein D."/>
            <person name="Hadi M.Z."/>
            <person name="Hellsten U."/>
            <person name="Hildebrand M."/>
            <person name="Jenkins B.D."/>
            <person name="Jurka J."/>
            <person name="Kapitonov V.V."/>
            <person name="Kroger N."/>
            <person name="Lau W.W."/>
            <person name="Lane T.W."/>
            <person name="Larimer F.W."/>
            <person name="Lippmeier J.C."/>
            <person name="Lucas S."/>
            <person name="Medina M."/>
            <person name="Montsant A."/>
            <person name="Obornik M."/>
            <person name="Parker M.S."/>
            <person name="Palenik B."/>
            <person name="Pazour G.J."/>
            <person name="Richardson P.M."/>
            <person name="Rynearson T.A."/>
            <person name="Saito M.A."/>
            <person name="Schwartz D.C."/>
            <person name="Thamatrakoln K."/>
            <person name="Valentin K."/>
            <person name="Vardi A."/>
            <person name="Wilkerson F.P."/>
            <person name="Rokhsar D.S."/>
        </authorList>
    </citation>
    <scope>NUCLEOTIDE SEQUENCE [LARGE SCALE GENOMIC DNA]</scope>
    <source>
        <strain evidence="2 3">CCMP1335</strain>
    </source>
</reference>
<proteinExistence type="predicted"/>
<evidence type="ECO:0000256" key="1">
    <source>
        <dbReference type="SAM" id="MobiDB-lite"/>
    </source>
</evidence>
<keyword evidence="3" id="KW-1185">Reference proteome</keyword>
<protein>
    <submittedName>
        <fullName evidence="2">Uncharacterized protein</fullName>
    </submittedName>
</protein>
<accession>B8C7P1</accession>
<sequence length="534" mass="58045">MTFYEYAVIAVIGIVATTHAEEAYRVRFTTGARDDSGTSNDIDMYAVRNLDYVGMTDTMKMTETAIFPGTGAVITGDIFYSDTGVIDLSSLIFCSTGTNGLYFNLLEVQQFVGDAWSTVQTFGTFTEGAGFCFSKDTTDFLTDSVCANTNGGSNECIKFNVETDAVSYGVEGDITGASYSNMYFRASHAFVYNPYQTIETDTIPGAGAVFTGDIFYVDTGVINVSSLIFCITGSNAFYFNLLEVQQFVSAAWSTVQTFGTSTEGAGFCLSDDPNDNTVGDIGTVVCANTNAESDKCIRFDIETGAVSYGVESDITGASYSGVYFKTTTPSPTVSPTKIPTVSPTKNPTNSPSKEAGSGLFYPDWDTDLTCKNDGEEPSHMVLNPTLWLVDSLDSCCKRYFSWMVEDCMKDGTDAVPSPLVLYFPNWEGENQGCINDGNAPSYMFNNQDAWMFEDLQGCCERYYWWDLATCLGSSASANNGSNKWYADYSSNNCVKDCVGNAPCGGLAEGPWVNLFDSRSECCNDKMWWVVGCDA</sequence>
<dbReference type="RefSeq" id="XP_002292375.1">
    <property type="nucleotide sequence ID" value="XM_002292339.1"/>
</dbReference>
<dbReference type="PaxDb" id="35128-Thaps7844"/>
<evidence type="ECO:0000313" key="3">
    <source>
        <dbReference type="Proteomes" id="UP000001449"/>
    </source>
</evidence>